<comment type="caution">
    <text evidence="2">The sequence shown here is derived from an EMBL/GenBank/DDBJ whole genome shotgun (WGS) entry which is preliminary data.</text>
</comment>
<dbReference type="EMBL" id="LILC01000002">
    <property type="protein sequence ID" value="KOO50607.1"/>
    <property type="molecule type" value="Genomic_DNA"/>
</dbReference>
<keyword evidence="1" id="KW-1133">Transmembrane helix</keyword>
<dbReference type="STRING" id="284581.AMD01_02340"/>
<feature type="transmembrane region" description="Helical" evidence="1">
    <location>
        <begin position="84"/>
        <end position="106"/>
    </location>
</feature>
<evidence type="ECO:0000313" key="2">
    <source>
        <dbReference type="EMBL" id="KOO50607.1"/>
    </source>
</evidence>
<dbReference type="RefSeq" id="WP_053399771.1">
    <property type="nucleotide sequence ID" value="NZ_LILC01000002.1"/>
</dbReference>
<evidence type="ECO:0008006" key="4">
    <source>
        <dbReference type="Google" id="ProtNLM"/>
    </source>
</evidence>
<sequence>MNRGAWSGAIAGLILGLFLKMIQFITGEKVYTLLLNVDFIPVIGNVDWPEVVEFLFHLIIAVMIGLVFGGVLQFKKWETLRMHVLIAACLTIPTIFLYFPLTLLAHQATPGVWNGWSLFYWTFGHALFMIVLLITYRLLMRKKASSA</sequence>
<evidence type="ECO:0000256" key="1">
    <source>
        <dbReference type="SAM" id="Phobius"/>
    </source>
</evidence>
<protein>
    <recommendedName>
        <fullName evidence="4">DUF3021 domain-containing protein</fullName>
    </recommendedName>
</protein>
<reference evidence="3" key="1">
    <citation type="submission" date="2015-08" db="EMBL/GenBank/DDBJ databases">
        <title>Fjat-14210 dsm16467.</title>
        <authorList>
            <person name="Liu B."/>
            <person name="Wang J."/>
            <person name="Zhu Y."/>
            <person name="Liu G."/>
            <person name="Chen Q."/>
            <person name="Chen Z."/>
            <person name="Lan J."/>
            <person name="Che J."/>
            <person name="Ge C."/>
            <person name="Shi H."/>
            <person name="Pan Z."/>
            <person name="Liu X."/>
        </authorList>
    </citation>
    <scope>NUCLEOTIDE SEQUENCE [LARGE SCALE GENOMIC DNA]</scope>
    <source>
        <strain evidence="3">DSM 16467</strain>
    </source>
</reference>
<feature type="transmembrane region" description="Helical" evidence="1">
    <location>
        <begin position="118"/>
        <end position="139"/>
    </location>
</feature>
<gene>
    <name evidence="2" type="ORF">AMD01_02340</name>
</gene>
<evidence type="ECO:0000313" key="3">
    <source>
        <dbReference type="Proteomes" id="UP000037558"/>
    </source>
</evidence>
<keyword evidence="1" id="KW-0812">Transmembrane</keyword>
<dbReference type="OrthoDB" id="1443299at2"/>
<name>A0A0M0LI81_9BACI</name>
<organism evidence="2 3">
    <name type="scientific">Priestia koreensis</name>
    <dbReference type="NCBI Taxonomy" id="284581"/>
    <lineage>
        <taxon>Bacteria</taxon>
        <taxon>Bacillati</taxon>
        <taxon>Bacillota</taxon>
        <taxon>Bacilli</taxon>
        <taxon>Bacillales</taxon>
        <taxon>Bacillaceae</taxon>
        <taxon>Priestia</taxon>
    </lineage>
</organism>
<proteinExistence type="predicted"/>
<dbReference type="AlphaFoldDB" id="A0A0M0LI81"/>
<accession>A0A0M0LI81</accession>
<keyword evidence="3" id="KW-1185">Reference proteome</keyword>
<keyword evidence="1" id="KW-0472">Membrane</keyword>
<feature type="transmembrane region" description="Helical" evidence="1">
    <location>
        <begin position="51"/>
        <end position="72"/>
    </location>
</feature>
<dbReference type="Proteomes" id="UP000037558">
    <property type="component" value="Unassembled WGS sequence"/>
</dbReference>
<dbReference type="PATRIC" id="fig|284581.3.peg.735"/>